<dbReference type="GO" id="GO:0003676">
    <property type="term" value="F:nucleic acid binding"/>
    <property type="evidence" value="ECO:0007669"/>
    <property type="project" value="InterPro"/>
</dbReference>
<gene>
    <name evidence="13" type="ORF">D0863_05207</name>
</gene>
<evidence type="ECO:0000256" key="5">
    <source>
        <dbReference type="ARBA" id="ARBA00022840"/>
    </source>
</evidence>
<dbReference type="GO" id="GO:0003724">
    <property type="term" value="F:RNA helicase activity"/>
    <property type="evidence" value="ECO:0007669"/>
    <property type="project" value="UniProtKB-EC"/>
</dbReference>
<name>A0A3M7E3T4_HORWE</name>
<evidence type="ECO:0000259" key="12">
    <source>
        <dbReference type="PROSITE" id="PS51195"/>
    </source>
</evidence>
<evidence type="ECO:0000256" key="6">
    <source>
        <dbReference type="ARBA" id="ARBA00047984"/>
    </source>
</evidence>
<dbReference type="PROSITE" id="PS51192">
    <property type="entry name" value="HELICASE_ATP_BIND_1"/>
    <property type="match status" value="1"/>
</dbReference>
<evidence type="ECO:0000256" key="1">
    <source>
        <dbReference type="ARBA" id="ARBA00012552"/>
    </source>
</evidence>
<reference evidence="13 14" key="1">
    <citation type="journal article" date="2018" name="BMC Genomics">
        <title>Genomic evidence for intraspecific hybridization in a clonal and extremely halotolerant yeast.</title>
        <authorList>
            <person name="Gostincar C."/>
            <person name="Stajich J.E."/>
            <person name="Zupancic J."/>
            <person name="Zalar P."/>
            <person name="Gunde-Cimerman N."/>
        </authorList>
    </citation>
    <scope>NUCLEOTIDE SEQUENCE [LARGE SCALE GENOMIC DNA]</scope>
    <source>
        <strain evidence="13 14">EXF-2682</strain>
    </source>
</reference>
<keyword evidence="2 8" id="KW-0547">Nucleotide-binding</keyword>
<feature type="compositionally biased region" description="Polar residues" evidence="9">
    <location>
        <begin position="48"/>
        <end position="80"/>
    </location>
</feature>
<dbReference type="Proteomes" id="UP000269276">
    <property type="component" value="Unassembled WGS sequence"/>
</dbReference>
<evidence type="ECO:0000256" key="9">
    <source>
        <dbReference type="SAM" id="MobiDB-lite"/>
    </source>
</evidence>
<dbReference type="OrthoDB" id="196131at2759"/>
<dbReference type="AlphaFoldDB" id="A0A3M7E3T4"/>
<protein>
    <recommendedName>
        <fullName evidence="1">RNA helicase</fullName>
        <ecNumber evidence="1">3.6.4.13</ecNumber>
    </recommendedName>
</protein>
<dbReference type="PANTHER" id="PTHR47958">
    <property type="entry name" value="ATP-DEPENDENT RNA HELICASE DBP3"/>
    <property type="match status" value="1"/>
</dbReference>
<dbReference type="InterPro" id="IPR001650">
    <property type="entry name" value="Helicase_C-like"/>
</dbReference>
<feature type="region of interest" description="Disordered" evidence="9">
    <location>
        <begin position="635"/>
        <end position="718"/>
    </location>
</feature>
<evidence type="ECO:0000259" key="10">
    <source>
        <dbReference type="PROSITE" id="PS51192"/>
    </source>
</evidence>
<dbReference type="InterPro" id="IPR027417">
    <property type="entry name" value="P-loop_NTPase"/>
</dbReference>
<evidence type="ECO:0000259" key="11">
    <source>
        <dbReference type="PROSITE" id="PS51194"/>
    </source>
</evidence>
<dbReference type="EC" id="3.6.4.13" evidence="1"/>
<evidence type="ECO:0000256" key="3">
    <source>
        <dbReference type="ARBA" id="ARBA00022801"/>
    </source>
</evidence>
<proteinExistence type="inferred from homology"/>
<dbReference type="Gene3D" id="3.40.50.300">
    <property type="entry name" value="P-loop containing nucleotide triphosphate hydrolases"/>
    <property type="match status" value="2"/>
</dbReference>
<dbReference type="PROSITE" id="PS51194">
    <property type="entry name" value="HELICASE_CTER"/>
    <property type="match status" value="1"/>
</dbReference>
<dbReference type="GO" id="GO:0005524">
    <property type="term" value="F:ATP binding"/>
    <property type="evidence" value="ECO:0007669"/>
    <property type="project" value="UniProtKB-KW"/>
</dbReference>
<comment type="similarity">
    <text evidence="8">Belongs to the DEAD box helicase family.</text>
</comment>
<evidence type="ECO:0000256" key="4">
    <source>
        <dbReference type="ARBA" id="ARBA00022806"/>
    </source>
</evidence>
<dbReference type="InterPro" id="IPR014001">
    <property type="entry name" value="Helicase_ATP-bd"/>
</dbReference>
<feature type="domain" description="Helicase C-terminal" evidence="11">
    <location>
        <begin position="481"/>
        <end position="629"/>
    </location>
</feature>
<feature type="compositionally biased region" description="Acidic residues" evidence="9">
    <location>
        <begin position="637"/>
        <end position="649"/>
    </location>
</feature>
<dbReference type="CDD" id="cd18787">
    <property type="entry name" value="SF2_C_DEAD"/>
    <property type="match status" value="1"/>
</dbReference>
<dbReference type="PROSITE" id="PS51195">
    <property type="entry name" value="Q_MOTIF"/>
    <property type="match status" value="1"/>
</dbReference>
<dbReference type="InterPro" id="IPR000629">
    <property type="entry name" value="RNA-helicase_DEAD-box_CS"/>
</dbReference>
<comment type="catalytic activity">
    <reaction evidence="6">
        <text>ATP + H2O = ADP + phosphate + H(+)</text>
        <dbReference type="Rhea" id="RHEA:13065"/>
        <dbReference type="ChEBI" id="CHEBI:15377"/>
        <dbReference type="ChEBI" id="CHEBI:15378"/>
        <dbReference type="ChEBI" id="CHEBI:30616"/>
        <dbReference type="ChEBI" id="CHEBI:43474"/>
        <dbReference type="ChEBI" id="CHEBI:456216"/>
        <dbReference type="EC" id="3.6.4.13"/>
    </reaction>
</comment>
<feature type="domain" description="Helicase ATP-binding" evidence="10">
    <location>
        <begin position="255"/>
        <end position="453"/>
    </location>
</feature>
<evidence type="ECO:0000256" key="8">
    <source>
        <dbReference type="RuleBase" id="RU000492"/>
    </source>
</evidence>
<evidence type="ECO:0000313" key="13">
    <source>
        <dbReference type="EMBL" id="RMY71361.1"/>
    </source>
</evidence>
<feature type="region of interest" description="Disordered" evidence="9">
    <location>
        <begin position="37"/>
        <end position="80"/>
    </location>
</feature>
<dbReference type="PROSITE" id="PS00039">
    <property type="entry name" value="DEAD_ATP_HELICASE"/>
    <property type="match status" value="1"/>
</dbReference>
<evidence type="ECO:0000256" key="2">
    <source>
        <dbReference type="ARBA" id="ARBA00022741"/>
    </source>
</evidence>
<dbReference type="EMBL" id="QWIP01000147">
    <property type="protein sequence ID" value="RMY71361.1"/>
    <property type="molecule type" value="Genomic_DNA"/>
</dbReference>
<accession>A0A3M7E3T4</accession>
<organism evidence="13 14">
    <name type="scientific">Hortaea werneckii</name>
    <name type="common">Black yeast</name>
    <name type="synonym">Cladosporium werneckii</name>
    <dbReference type="NCBI Taxonomy" id="91943"/>
    <lineage>
        <taxon>Eukaryota</taxon>
        <taxon>Fungi</taxon>
        <taxon>Dikarya</taxon>
        <taxon>Ascomycota</taxon>
        <taxon>Pezizomycotina</taxon>
        <taxon>Dothideomycetes</taxon>
        <taxon>Dothideomycetidae</taxon>
        <taxon>Mycosphaerellales</taxon>
        <taxon>Teratosphaeriaceae</taxon>
        <taxon>Hortaea</taxon>
    </lineage>
</organism>
<keyword evidence="3 8" id="KW-0378">Hydrolase</keyword>
<dbReference type="SMART" id="SM00490">
    <property type="entry name" value="HELICc"/>
    <property type="match status" value="1"/>
</dbReference>
<feature type="domain" description="DEAD-box RNA helicase Q" evidence="12">
    <location>
        <begin position="224"/>
        <end position="252"/>
    </location>
</feature>
<comment type="caution">
    <text evidence="13">The sequence shown here is derived from an EMBL/GenBank/DDBJ whole genome shotgun (WGS) entry which is preliminary data.</text>
</comment>
<feature type="short sequence motif" description="Q motif" evidence="7">
    <location>
        <begin position="224"/>
        <end position="252"/>
    </location>
</feature>
<dbReference type="GO" id="GO:0016787">
    <property type="term" value="F:hydrolase activity"/>
    <property type="evidence" value="ECO:0007669"/>
    <property type="project" value="UniProtKB-KW"/>
</dbReference>
<dbReference type="VEuPathDB" id="FungiDB:BTJ68_07239"/>
<dbReference type="Pfam" id="PF00271">
    <property type="entry name" value="Helicase_C"/>
    <property type="match status" value="1"/>
</dbReference>
<dbReference type="Pfam" id="PF00270">
    <property type="entry name" value="DEAD"/>
    <property type="match status" value="1"/>
</dbReference>
<dbReference type="SMART" id="SM00487">
    <property type="entry name" value="DEXDc"/>
    <property type="match status" value="1"/>
</dbReference>
<evidence type="ECO:0000313" key="14">
    <source>
        <dbReference type="Proteomes" id="UP000269276"/>
    </source>
</evidence>
<keyword evidence="5 8" id="KW-0067">ATP-binding</keyword>
<dbReference type="SUPFAM" id="SSF52540">
    <property type="entry name" value="P-loop containing nucleoside triphosphate hydrolases"/>
    <property type="match status" value="1"/>
</dbReference>
<dbReference type="InterPro" id="IPR014014">
    <property type="entry name" value="RNA_helicase_DEAD_Q_motif"/>
</dbReference>
<feature type="compositionally biased region" description="Low complexity" evidence="9">
    <location>
        <begin position="700"/>
        <end position="718"/>
    </location>
</feature>
<keyword evidence="4 8" id="KW-0347">Helicase</keyword>
<dbReference type="InterPro" id="IPR011545">
    <property type="entry name" value="DEAD/DEAH_box_helicase_dom"/>
</dbReference>
<evidence type="ECO:0000256" key="7">
    <source>
        <dbReference type="PROSITE-ProRule" id="PRU00552"/>
    </source>
</evidence>
<sequence length="718" mass="78210">MRHSSLSLLPSTPCHTLFFDFTRSPATPLLTTGIIDHRGKMSDDWGTTAPTEGGQQSATSQPSGMTDQSTNGNDWGTASGNEAVETQADEAQADADTTANPSVKFEALTLDKDEFVKRARAAGWSETTAYDYVGFQRTGGSNTDWHGAARVYEWKDEYGDVAPPIPELEVMLFGGEFQMRRGEHMESFATSTLTVQGNGSGTLNRIDSVSLPLRLLKVGTDPFLQFEDAGLHPVVFENIKLARYVEPTPIQSYCIPAILEGKDVVAVAQTGSGKTSAYMIPVLSRLMGKAKKLAAPKPNTTDANYNPRFHKVRAEPLVVIVVPTRELAVQIFDEARRMCYRSMLRPCVTYGGLPKGISLEELGKGCDILIATPGRLCDLMDQPDVLTMSRVKYTIIDEADEMLHSDWEAELNKIMAGGDTNEDADHVYLMFSATFPKQAREMARRYMAEDYTRIRLGRSGAAHKNIRQHILYVDQDQKKECLYDLLVNMEPGRTMVFCNSKSQVDLIDDFLYNRGLPSTSIHSDRNQLEREDAIRNFRTGKAPILVATGVSARGWDVAGVKCVINFDLPSTMYGGIDEYIHRIGRTARIGHQGLATSFYNDRNEELAQDLVKVLIECDCEVPDFLAHLIPEDGKLEFDDDTDDEDDEGNADGFNQQPGGADASGVAAEGAWGSASQSGGNSGVAVASAWGPTGQNGDNGGFTADGDGANGGAAAASAW</sequence>